<evidence type="ECO:0000313" key="1">
    <source>
        <dbReference type="EMBL" id="TVT53435.1"/>
    </source>
</evidence>
<reference evidence="1 2" key="1">
    <citation type="submission" date="2019-07" db="EMBL/GenBank/DDBJ databases">
        <authorList>
            <person name="Duangmal K."/>
            <person name="Teo W.F.A."/>
        </authorList>
    </citation>
    <scope>NUCLEOTIDE SEQUENCE [LARGE SCALE GENOMIC DNA]</scope>
    <source>
        <strain evidence="1 2">TBRC 6029</strain>
    </source>
</reference>
<dbReference type="OrthoDB" id="3576575at2"/>
<feature type="non-terminal residue" evidence="1">
    <location>
        <position position="384"/>
    </location>
</feature>
<dbReference type="RefSeq" id="WP_144587416.1">
    <property type="nucleotide sequence ID" value="NZ_VJWX01000089.1"/>
</dbReference>
<gene>
    <name evidence="1" type="ORF">FNH05_11830</name>
</gene>
<dbReference type="InterPro" id="IPR011990">
    <property type="entry name" value="TPR-like_helical_dom_sf"/>
</dbReference>
<dbReference type="EMBL" id="VJWX01000089">
    <property type="protein sequence ID" value="TVT53435.1"/>
    <property type="molecule type" value="Genomic_DNA"/>
</dbReference>
<protein>
    <submittedName>
        <fullName evidence="1">Uncharacterized protein</fullName>
    </submittedName>
</protein>
<dbReference type="SUPFAM" id="SSF48452">
    <property type="entry name" value="TPR-like"/>
    <property type="match status" value="1"/>
</dbReference>
<dbReference type="Proteomes" id="UP000320011">
    <property type="component" value="Unassembled WGS sequence"/>
</dbReference>
<accession>A0A558CXH9</accession>
<sequence>MSQRRNGGQSARTVLERKIWERNETLLEFVEYGNRFAREIGESGTLSERNLKRLVSGRKADGEPIGRPRPATARLLERIFGIGIDELLSPVEPASDDAEQQLHQLLSASRRVDSSALALIHTQLDAMRQLDRRLGAVVVHEEVAAKARQVGRLLSYSLAPGSRRQLAALLSEIGTLAGWQALDLGKVAEAWQHYERAKSAAKESGLAAFEVHAAAEQAFVLLDLGETAAAVELLAVTRKRAGNTTSCVLRAWLAAAHGEALAADRQRSASLGAFDAAANLLPSEPSSAESPYVVLDAVHLSRWRGHALARVGEPEAVDVLSSALTQLDPTFTRAAAALHVDLATACVGLDEREGARLHIAQAERLAEGIGSARQRRRIQSLRSA</sequence>
<dbReference type="AlphaFoldDB" id="A0A558CXH9"/>
<comment type="caution">
    <text evidence="1">The sequence shown here is derived from an EMBL/GenBank/DDBJ whole genome shotgun (WGS) entry which is preliminary data.</text>
</comment>
<organism evidence="1 2">
    <name type="scientific">Amycolatopsis rhizosphaerae</name>
    <dbReference type="NCBI Taxonomy" id="2053003"/>
    <lineage>
        <taxon>Bacteria</taxon>
        <taxon>Bacillati</taxon>
        <taxon>Actinomycetota</taxon>
        <taxon>Actinomycetes</taxon>
        <taxon>Pseudonocardiales</taxon>
        <taxon>Pseudonocardiaceae</taxon>
        <taxon>Amycolatopsis</taxon>
    </lineage>
</organism>
<evidence type="ECO:0000313" key="2">
    <source>
        <dbReference type="Proteomes" id="UP000320011"/>
    </source>
</evidence>
<keyword evidence="2" id="KW-1185">Reference proteome</keyword>
<proteinExistence type="predicted"/>
<reference evidence="1 2" key="2">
    <citation type="submission" date="2019-08" db="EMBL/GenBank/DDBJ databases">
        <title>Amycolatopsis acidicola sp. nov., isolated from peat swamp forest soil.</title>
        <authorList>
            <person name="Srisuk N."/>
        </authorList>
    </citation>
    <scope>NUCLEOTIDE SEQUENCE [LARGE SCALE GENOMIC DNA]</scope>
    <source>
        <strain evidence="1 2">TBRC 6029</strain>
    </source>
</reference>
<name>A0A558CXH9_9PSEU</name>